<organism evidence="1 2">
    <name type="scientific">Cordyceps javanica</name>
    <dbReference type="NCBI Taxonomy" id="43265"/>
    <lineage>
        <taxon>Eukaryota</taxon>
        <taxon>Fungi</taxon>
        <taxon>Dikarya</taxon>
        <taxon>Ascomycota</taxon>
        <taxon>Pezizomycotina</taxon>
        <taxon>Sordariomycetes</taxon>
        <taxon>Hypocreomycetidae</taxon>
        <taxon>Hypocreales</taxon>
        <taxon>Cordycipitaceae</taxon>
        <taxon>Cordyceps</taxon>
    </lineage>
</organism>
<accession>A0A545UU78</accession>
<keyword evidence="2" id="KW-1185">Reference proteome</keyword>
<dbReference type="AlphaFoldDB" id="A0A545UU78"/>
<protein>
    <submittedName>
        <fullName evidence="1">Uncharacterized protein</fullName>
    </submittedName>
</protein>
<dbReference type="EMBL" id="SPUK01000013">
    <property type="protein sequence ID" value="TQV93027.1"/>
    <property type="molecule type" value="Genomic_DNA"/>
</dbReference>
<gene>
    <name evidence="1" type="ORF">IF1G_08330</name>
</gene>
<evidence type="ECO:0000313" key="2">
    <source>
        <dbReference type="Proteomes" id="UP000315783"/>
    </source>
</evidence>
<name>A0A545UU78_9HYPO</name>
<reference evidence="1 2" key="1">
    <citation type="journal article" date="2019" name="Appl. Microbiol. Biotechnol.">
        <title>Genome sequence of Isaria javanica and comparative genome analysis insights into family S53 peptidase evolution in fungal entomopathogens.</title>
        <authorList>
            <person name="Lin R."/>
            <person name="Zhang X."/>
            <person name="Xin B."/>
            <person name="Zou M."/>
            <person name="Gao Y."/>
            <person name="Qin F."/>
            <person name="Hu Q."/>
            <person name="Xie B."/>
            <person name="Cheng X."/>
        </authorList>
    </citation>
    <scope>NUCLEOTIDE SEQUENCE [LARGE SCALE GENOMIC DNA]</scope>
    <source>
        <strain evidence="1 2">IJ1G</strain>
    </source>
</reference>
<sequence>MTIGGVEESKRKRKTGQKARLCHRNLQLGALYGEENIKDACWSGADHGAVRVISDASALPARVVQAVHIAQHKSMRSGTCLLRHIVENLPWTVKPIFTGSCVVVSMDFVARTSRENRQALWSAAAIYYEMATRLRISSQLQPSRYVHPPGRSLADCGGCANHGPLHTGIRRYVRWAPRPRKAGPRRLVEKLQTSATTPADEVGLIQRLPQGEERQNRHRFVTARLSAKCNPSPPSIADCQITKGVGRWQAHLTCPCIRGGKPRLRWPGLVWPSILTWLVLTAPSGRLRGIMEGKQKQTAFSLVPSASQVKNPTWTHQRSSATRTRLDDIVEVSRRENEHMLHRSGLVKRRMDQSWWDQD</sequence>
<proteinExistence type="predicted"/>
<evidence type="ECO:0000313" key="1">
    <source>
        <dbReference type="EMBL" id="TQV93027.1"/>
    </source>
</evidence>
<dbReference type="Proteomes" id="UP000315783">
    <property type="component" value="Unassembled WGS sequence"/>
</dbReference>
<comment type="caution">
    <text evidence="1">The sequence shown here is derived from an EMBL/GenBank/DDBJ whole genome shotgun (WGS) entry which is preliminary data.</text>
</comment>